<reference evidence="1 2" key="1">
    <citation type="journal article" date="2015" name="Genome Biol.">
        <title>Comparative genomics of Steinernema reveals deeply conserved gene regulatory networks.</title>
        <authorList>
            <person name="Dillman A.R."/>
            <person name="Macchietto M."/>
            <person name="Porter C.F."/>
            <person name="Rogers A."/>
            <person name="Williams B."/>
            <person name="Antoshechkin I."/>
            <person name="Lee M.M."/>
            <person name="Goodwin Z."/>
            <person name="Lu X."/>
            <person name="Lewis E.E."/>
            <person name="Goodrich-Blair H."/>
            <person name="Stock S.P."/>
            <person name="Adams B.J."/>
            <person name="Sternberg P.W."/>
            <person name="Mortazavi A."/>
        </authorList>
    </citation>
    <scope>NUCLEOTIDE SEQUENCE [LARGE SCALE GENOMIC DNA]</scope>
    <source>
        <strain evidence="1 2">ALL</strain>
    </source>
</reference>
<evidence type="ECO:0000313" key="1">
    <source>
        <dbReference type="EMBL" id="TKR69335.1"/>
    </source>
</evidence>
<proteinExistence type="predicted"/>
<dbReference type="EMBL" id="AZBU02000007">
    <property type="protein sequence ID" value="TKR69335.1"/>
    <property type="molecule type" value="Genomic_DNA"/>
</dbReference>
<protein>
    <submittedName>
        <fullName evidence="1">Uncharacterized protein</fullName>
    </submittedName>
</protein>
<gene>
    <name evidence="1" type="ORF">L596_021509</name>
</gene>
<comment type="caution">
    <text evidence="1">The sequence shown here is derived from an EMBL/GenBank/DDBJ whole genome shotgun (WGS) entry which is preliminary data.</text>
</comment>
<keyword evidence="2" id="KW-1185">Reference proteome</keyword>
<name>A0A4V6A053_STECR</name>
<dbReference type="AlphaFoldDB" id="A0A4V6A053"/>
<dbReference type="Proteomes" id="UP000298663">
    <property type="component" value="Unassembled WGS sequence"/>
</dbReference>
<organism evidence="1 2">
    <name type="scientific">Steinernema carpocapsae</name>
    <name type="common">Entomopathogenic nematode</name>
    <dbReference type="NCBI Taxonomy" id="34508"/>
    <lineage>
        <taxon>Eukaryota</taxon>
        <taxon>Metazoa</taxon>
        <taxon>Ecdysozoa</taxon>
        <taxon>Nematoda</taxon>
        <taxon>Chromadorea</taxon>
        <taxon>Rhabditida</taxon>
        <taxon>Tylenchina</taxon>
        <taxon>Panagrolaimomorpha</taxon>
        <taxon>Strongyloidoidea</taxon>
        <taxon>Steinernematidae</taxon>
        <taxon>Steinernema</taxon>
    </lineage>
</organism>
<reference evidence="1 2" key="2">
    <citation type="journal article" date="2019" name="G3 (Bethesda)">
        <title>Hybrid Assembly of the Genome of the Entomopathogenic Nematode Steinernema carpocapsae Identifies the X-Chromosome.</title>
        <authorList>
            <person name="Serra L."/>
            <person name="Macchietto M."/>
            <person name="Macias-Munoz A."/>
            <person name="McGill C.J."/>
            <person name="Rodriguez I.M."/>
            <person name="Rodriguez B."/>
            <person name="Murad R."/>
            <person name="Mortazavi A."/>
        </authorList>
    </citation>
    <scope>NUCLEOTIDE SEQUENCE [LARGE SCALE GENOMIC DNA]</scope>
    <source>
        <strain evidence="1 2">ALL</strain>
    </source>
</reference>
<accession>A0A4V6A053</accession>
<evidence type="ECO:0000313" key="2">
    <source>
        <dbReference type="Proteomes" id="UP000298663"/>
    </source>
</evidence>
<sequence>MSHLPQVPAYPVETSYVVVIENIGLSNYLFEIYDENDHDDYRTLDDLTYMDPNTFKITKVIFDLIGERTPMAHERTTRAPLLKDSLPTMLMFMADPVEIILNHKTQNLVCEAFVDIPSATILRMTRWEKSFGQLRILRKKLASGTLKRLYLSGTWPKTIQNNLKEAIKASRRRGGTRLRVYLPRGHPWRLR</sequence>